<gene>
    <name evidence="9" type="ORF">ACFORJ_03760</name>
</gene>
<evidence type="ECO:0000256" key="3">
    <source>
        <dbReference type="ARBA" id="ARBA00023002"/>
    </source>
</evidence>
<evidence type="ECO:0000256" key="7">
    <source>
        <dbReference type="SAM" id="Phobius"/>
    </source>
</evidence>
<dbReference type="EMBL" id="JBHRZN010000001">
    <property type="protein sequence ID" value="MFC3849285.1"/>
    <property type="molecule type" value="Genomic_DNA"/>
</dbReference>
<evidence type="ECO:0000256" key="2">
    <source>
        <dbReference type="ARBA" id="ARBA00022729"/>
    </source>
</evidence>
<evidence type="ECO:0000256" key="6">
    <source>
        <dbReference type="SAM" id="MobiDB-lite"/>
    </source>
</evidence>
<dbReference type="SUPFAM" id="SSF52833">
    <property type="entry name" value="Thioredoxin-like"/>
    <property type="match status" value="1"/>
</dbReference>
<feature type="domain" description="Thioredoxin" evidence="8">
    <location>
        <begin position="153"/>
        <end position="348"/>
    </location>
</feature>
<keyword evidence="5" id="KW-0676">Redox-active center</keyword>
<evidence type="ECO:0000313" key="10">
    <source>
        <dbReference type="Proteomes" id="UP001595751"/>
    </source>
</evidence>
<dbReference type="Gene3D" id="3.40.30.10">
    <property type="entry name" value="Glutaredoxin"/>
    <property type="match status" value="1"/>
</dbReference>
<feature type="transmembrane region" description="Helical" evidence="7">
    <location>
        <begin position="95"/>
        <end position="114"/>
    </location>
</feature>
<evidence type="ECO:0000313" key="9">
    <source>
        <dbReference type="EMBL" id="MFC3849285.1"/>
    </source>
</evidence>
<dbReference type="PANTHER" id="PTHR13887:SF14">
    <property type="entry name" value="DISULFIDE BOND FORMATION PROTEIN D"/>
    <property type="match status" value="1"/>
</dbReference>
<dbReference type="InterPro" id="IPR036249">
    <property type="entry name" value="Thioredoxin-like_sf"/>
</dbReference>
<keyword evidence="3" id="KW-0560">Oxidoreductase</keyword>
<reference evidence="10" key="1">
    <citation type="journal article" date="2019" name="Int. J. Syst. Evol. Microbiol.">
        <title>The Global Catalogue of Microorganisms (GCM) 10K type strain sequencing project: providing services to taxonomists for standard genome sequencing and annotation.</title>
        <authorList>
            <consortium name="The Broad Institute Genomics Platform"/>
            <consortium name="The Broad Institute Genome Sequencing Center for Infectious Disease"/>
            <person name="Wu L."/>
            <person name="Ma J."/>
        </authorList>
    </citation>
    <scope>NUCLEOTIDE SEQUENCE [LARGE SCALE GENOMIC DNA]</scope>
    <source>
        <strain evidence="10">CCUG 53252</strain>
    </source>
</reference>
<keyword evidence="7" id="KW-1133">Transmembrane helix</keyword>
<dbReference type="Pfam" id="PF13462">
    <property type="entry name" value="Thioredoxin_4"/>
    <property type="match status" value="1"/>
</dbReference>
<proteinExistence type="inferred from homology"/>
<evidence type="ECO:0000256" key="5">
    <source>
        <dbReference type="ARBA" id="ARBA00023284"/>
    </source>
</evidence>
<dbReference type="RefSeq" id="WP_290290996.1">
    <property type="nucleotide sequence ID" value="NZ_CP047211.1"/>
</dbReference>
<dbReference type="PROSITE" id="PS51352">
    <property type="entry name" value="THIOREDOXIN_2"/>
    <property type="match status" value="1"/>
</dbReference>
<evidence type="ECO:0000259" key="8">
    <source>
        <dbReference type="PROSITE" id="PS51352"/>
    </source>
</evidence>
<protein>
    <submittedName>
        <fullName evidence="9">DsbA family protein</fullName>
    </submittedName>
</protein>
<keyword evidence="7" id="KW-0472">Membrane</keyword>
<organism evidence="9 10">
    <name type="scientific">Corynebacterium hansenii</name>
    <dbReference type="NCBI Taxonomy" id="394964"/>
    <lineage>
        <taxon>Bacteria</taxon>
        <taxon>Bacillati</taxon>
        <taxon>Actinomycetota</taxon>
        <taxon>Actinomycetes</taxon>
        <taxon>Mycobacteriales</taxon>
        <taxon>Corynebacteriaceae</taxon>
        <taxon>Corynebacterium</taxon>
    </lineage>
</organism>
<comment type="caution">
    <text evidence="9">The sequence shown here is derived from an EMBL/GenBank/DDBJ whole genome shotgun (WGS) entry which is preliminary data.</text>
</comment>
<comment type="similarity">
    <text evidence="1">Belongs to the thioredoxin family. DsbA subfamily.</text>
</comment>
<keyword evidence="10" id="KW-1185">Reference proteome</keyword>
<name>A0ABV7ZQ58_9CORY</name>
<dbReference type="Proteomes" id="UP001595751">
    <property type="component" value="Unassembled WGS sequence"/>
</dbReference>
<keyword evidence="7" id="KW-0812">Transmembrane</keyword>
<feature type="region of interest" description="Disordered" evidence="6">
    <location>
        <begin position="1"/>
        <end position="87"/>
    </location>
</feature>
<evidence type="ECO:0000256" key="1">
    <source>
        <dbReference type="ARBA" id="ARBA00005791"/>
    </source>
</evidence>
<accession>A0ABV7ZQ58</accession>
<dbReference type="InterPro" id="IPR013766">
    <property type="entry name" value="Thioredoxin_domain"/>
</dbReference>
<keyword evidence="4" id="KW-1015">Disulfide bond</keyword>
<dbReference type="InterPro" id="IPR012336">
    <property type="entry name" value="Thioredoxin-like_fold"/>
</dbReference>
<sequence>MTRSDDDHRKPDDAAVPEDRPVEVGWGQDPNEAATRANVDANSDVGAVMAGDGEAAKADGADSDADGDAGDKAGADDRAEAGTDTRSMKTVPPALWVWLAAALLLVAGLGFLAGDRFGPGIGDTGVNLAGAAAGKKNDGPVAKEDGTYDASIVGPRQGTAVATMEDIENVHRRNEADPFALGAVDAPVVMTMFSDLECPFCARYAVTTQPKLIADYVDAGLVRIEWNDSAAPGPAAQAAQAGRAAAAQGKFWDFQQAAFEAATAKGNGHPEFTVEELVDIARTAGVEDIGLFEKQLKDGTWEKAVQESTAYAQSVGVQGTPQFVIGTKPVTGAQPEEVFRDTIELELMKAKRAR</sequence>
<feature type="compositionally biased region" description="Basic and acidic residues" evidence="6">
    <location>
        <begin position="69"/>
        <end position="87"/>
    </location>
</feature>
<feature type="compositionally biased region" description="Basic and acidic residues" evidence="6">
    <location>
        <begin position="1"/>
        <end position="22"/>
    </location>
</feature>
<evidence type="ECO:0000256" key="4">
    <source>
        <dbReference type="ARBA" id="ARBA00023157"/>
    </source>
</evidence>
<keyword evidence="2" id="KW-0732">Signal</keyword>
<dbReference type="PANTHER" id="PTHR13887">
    <property type="entry name" value="GLUTATHIONE S-TRANSFERASE KAPPA"/>
    <property type="match status" value="1"/>
</dbReference>